<evidence type="ECO:0000256" key="7">
    <source>
        <dbReference type="SAM" id="Phobius"/>
    </source>
</evidence>
<comment type="subcellular location">
    <subcellularLocation>
        <location evidence="1">Cell membrane</location>
        <topology evidence="1">Multi-pass membrane protein</topology>
    </subcellularLocation>
</comment>
<feature type="domain" description="Major facilitator superfamily (MFS) profile" evidence="8">
    <location>
        <begin position="16"/>
        <end position="400"/>
    </location>
</feature>
<comment type="caution">
    <text evidence="9">The sequence shown here is derived from an EMBL/GenBank/DDBJ whole genome shotgun (WGS) entry which is preliminary data.</text>
</comment>
<evidence type="ECO:0000256" key="6">
    <source>
        <dbReference type="ARBA" id="ARBA00023136"/>
    </source>
</evidence>
<dbReference type="InterPro" id="IPR020846">
    <property type="entry name" value="MFS_dom"/>
</dbReference>
<sequence length="400" mass="43829">MNKSIKHGLKANWQQFLILVLINAFVGGMVGLERTIFPEYAESEFGLKSSTAFLSFILAFGITKAIANYFTGRLSNRLGRKKLLIIGWMFAIPVPIILIFANQWYLVVIANIFLGINQGLAWSSTVIMKIDLVGQKERGLAMGFNEAAGYLAVGVVAFLTGYIANQYGVTPYPFYLGIGIAILGLGLSVFFAKDTSEFAEHEKPEPSHTHQGNVFVETSFKSKTLSSVTQAGLVNNLNDGMVWGLLPALLFSMDYNSEQTGIVTALYPAIWGIGQLFTGKMADVFSHKKMLFYGMGLQGLVIVLFGFIQEYYLFVTLSVLLGVGTALVYPTFLTAIANNTKPVQRAESIGVFRLWRDMGYAIGALLSGVIADLMGMNYSILAIGILTIFSSLVIKFRMPS</sequence>
<evidence type="ECO:0000313" key="10">
    <source>
        <dbReference type="Proteomes" id="UP001209885"/>
    </source>
</evidence>
<feature type="transmembrane region" description="Helical" evidence="7">
    <location>
        <begin position="83"/>
        <end position="101"/>
    </location>
</feature>
<organism evidence="9 10">
    <name type="scientific">Mangrovivirga halotolerans</name>
    <dbReference type="NCBI Taxonomy" id="2993936"/>
    <lineage>
        <taxon>Bacteria</taxon>
        <taxon>Pseudomonadati</taxon>
        <taxon>Bacteroidota</taxon>
        <taxon>Cytophagia</taxon>
        <taxon>Cytophagales</taxon>
        <taxon>Mangrovivirgaceae</taxon>
        <taxon>Mangrovivirga</taxon>
    </lineage>
</organism>
<dbReference type="PANTHER" id="PTHR23517">
    <property type="entry name" value="RESISTANCE PROTEIN MDTM, PUTATIVE-RELATED-RELATED"/>
    <property type="match status" value="1"/>
</dbReference>
<dbReference type="EMBL" id="JAPFQN010000003">
    <property type="protein sequence ID" value="MCX2743141.1"/>
    <property type="molecule type" value="Genomic_DNA"/>
</dbReference>
<evidence type="ECO:0000256" key="5">
    <source>
        <dbReference type="ARBA" id="ARBA00022989"/>
    </source>
</evidence>
<dbReference type="CDD" id="cd17325">
    <property type="entry name" value="MFS_MdtG_SLC18_like"/>
    <property type="match status" value="1"/>
</dbReference>
<feature type="transmembrane region" description="Helical" evidence="7">
    <location>
        <begin position="358"/>
        <end position="374"/>
    </location>
</feature>
<keyword evidence="6 7" id="KW-0472">Membrane</keyword>
<evidence type="ECO:0000256" key="3">
    <source>
        <dbReference type="ARBA" id="ARBA00022475"/>
    </source>
</evidence>
<dbReference type="InterPro" id="IPR036259">
    <property type="entry name" value="MFS_trans_sf"/>
</dbReference>
<proteinExistence type="predicted"/>
<evidence type="ECO:0000256" key="1">
    <source>
        <dbReference type="ARBA" id="ARBA00004651"/>
    </source>
</evidence>
<keyword evidence="2" id="KW-0813">Transport</keyword>
<dbReference type="Pfam" id="PF07690">
    <property type="entry name" value="MFS_1"/>
    <property type="match status" value="2"/>
</dbReference>
<evidence type="ECO:0000256" key="4">
    <source>
        <dbReference type="ARBA" id="ARBA00022692"/>
    </source>
</evidence>
<keyword evidence="5 7" id="KW-1133">Transmembrane helix</keyword>
<feature type="transmembrane region" description="Helical" evidence="7">
    <location>
        <begin position="290"/>
        <end position="308"/>
    </location>
</feature>
<dbReference type="InterPro" id="IPR050171">
    <property type="entry name" value="MFS_Transporters"/>
</dbReference>
<dbReference type="SUPFAM" id="SSF103473">
    <property type="entry name" value="MFS general substrate transporter"/>
    <property type="match status" value="2"/>
</dbReference>
<dbReference type="PANTHER" id="PTHR23517:SF3">
    <property type="entry name" value="INTEGRAL MEMBRANE TRANSPORT PROTEIN"/>
    <property type="match status" value="1"/>
</dbReference>
<feature type="transmembrane region" description="Helical" evidence="7">
    <location>
        <begin position="12"/>
        <end position="32"/>
    </location>
</feature>
<dbReference type="InterPro" id="IPR011701">
    <property type="entry name" value="MFS"/>
</dbReference>
<evidence type="ECO:0000259" key="8">
    <source>
        <dbReference type="PROSITE" id="PS50850"/>
    </source>
</evidence>
<keyword evidence="4 7" id="KW-0812">Transmembrane</keyword>
<keyword evidence="10" id="KW-1185">Reference proteome</keyword>
<feature type="transmembrane region" description="Helical" evidence="7">
    <location>
        <begin position="314"/>
        <end position="337"/>
    </location>
</feature>
<feature type="transmembrane region" description="Helical" evidence="7">
    <location>
        <begin position="107"/>
        <end position="127"/>
    </location>
</feature>
<keyword evidence="3" id="KW-1003">Cell membrane</keyword>
<evidence type="ECO:0000313" key="9">
    <source>
        <dbReference type="EMBL" id="MCX2743141.1"/>
    </source>
</evidence>
<dbReference type="Gene3D" id="1.20.1250.20">
    <property type="entry name" value="MFS general substrate transporter like domains"/>
    <property type="match status" value="2"/>
</dbReference>
<gene>
    <name evidence="9" type="ORF">OO013_04655</name>
</gene>
<name>A0ABT3RMV3_9BACT</name>
<dbReference type="PROSITE" id="PS50850">
    <property type="entry name" value="MFS"/>
    <property type="match status" value="1"/>
</dbReference>
<dbReference type="RefSeq" id="WP_266055513.1">
    <property type="nucleotide sequence ID" value="NZ_JAPFQN010000003.1"/>
</dbReference>
<accession>A0ABT3RMV3</accession>
<reference evidence="9 10" key="1">
    <citation type="submission" date="2022-11" db="EMBL/GenBank/DDBJ databases">
        <title>The characterization of three novel Bacteroidetes species and genomic analysis of their roles in tidal elemental geochemical cycles.</title>
        <authorList>
            <person name="Ma K."/>
        </authorList>
    </citation>
    <scope>NUCLEOTIDE SEQUENCE [LARGE SCALE GENOMIC DNA]</scope>
    <source>
        <strain evidence="9 10">M17</strain>
    </source>
</reference>
<feature type="transmembrane region" description="Helical" evidence="7">
    <location>
        <begin position="174"/>
        <end position="192"/>
    </location>
</feature>
<protein>
    <submittedName>
        <fullName evidence="9">MFS transporter</fullName>
    </submittedName>
</protein>
<feature type="transmembrane region" description="Helical" evidence="7">
    <location>
        <begin position="380"/>
        <end position="398"/>
    </location>
</feature>
<feature type="transmembrane region" description="Helical" evidence="7">
    <location>
        <begin position="52"/>
        <end position="71"/>
    </location>
</feature>
<evidence type="ECO:0000256" key="2">
    <source>
        <dbReference type="ARBA" id="ARBA00022448"/>
    </source>
</evidence>
<dbReference type="Proteomes" id="UP001209885">
    <property type="component" value="Unassembled WGS sequence"/>
</dbReference>
<feature type="transmembrane region" description="Helical" evidence="7">
    <location>
        <begin position="148"/>
        <end position="168"/>
    </location>
</feature>